<name>A0A5Q6PG05_VIBCL</name>
<evidence type="ECO:0000256" key="1">
    <source>
        <dbReference type="ARBA" id="ARBA00022737"/>
    </source>
</evidence>
<dbReference type="Proteomes" id="UP000323225">
    <property type="component" value="Unassembled WGS sequence"/>
</dbReference>
<dbReference type="SUPFAM" id="SSF48403">
    <property type="entry name" value="Ankyrin repeat"/>
    <property type="match status" value="1"/>
</dbReference>
<proteinExistence type="predicted"/>
<comment type="caution">
    <text evidence="4">The sequence shown here is derived from an EMBL/GenBank/DDBJ whole genome shotgun (WGS) entry which is preliminary data.</text>
</comment>
<keyword evidence="2 3" id="KW-0040">ANK repeat</keyword>
<evidence type="ECO:0000313" key="5">
    <source>
        <dbReference type="Proteomes" id="UP000323225"/>
    </source>
</evidence>
<accession>A0A5Q6PG05</accession>
<evidence type="ECO:0000256" key="3">
    <source>
        <dbReference type="PROSITE-ProRule" id="PRU00023"/>
    </source>
</evidence>
<dbReference type="InterPro" id="IPR002110">
    <property type="entry name" value="Ankyrin_rpt"/>
</dbReference>
<evidence type="ECO:0000256" key="2">
    <source>
        <dbReference type="ARBA" id="ARBA00023043"/>
    </source>
</evidence>
<feature type="repeat" description="ANK" evidence="3">
    <location>
        <begin position="575"/>
        <end position="607"/>
    </location>
</feature>
<dbReference type="AlphaFoldDB" id="A0A5Q6PG05"/>
<keyword evidence="1" id="KW-0677">Repeat</keyword>
<protein>
    <submittedName>
        <fullName evidence="4">Ankyrin repeat domain-containing protein</fullName>
    </submittedName>
</protein>
<dbReference type="Gene3D" id="1.25.40.20">
    <property type="entry name" value="Ankyrin repeat-containing domain"/>
    <property type="match status" value="2"/>
</dbReference>
<dbReference type="InterPro" id="IPR036770">
    <property type="entry name" value="Ankyrin_rpt-contain_sf"/>
</dbReference>
<dbReference type="PROSITE" id="PS50088">
    <property type="entry name" value="ANK_REPEAT"/>
    <property type="match status" value="1"/>
</dbReference>
<gene>
    <name evidence="4" type="ORF">F0M16_15990</name>
</gene>
<organism evidence="4 5">
    <name type="scientific">Vibrio cholerae</name>
    <dbReference type="NCBI Taxonomy" id="666"/>
    <lineage>
        <taxon>Bacteria</taxon>
        <taxon>Pseudomonadati</taxon>
        <taxon>Pseudomonadota</taxon>
        <taxon>Gammaproteobacteria</taxon>
        <taxon>Vibrionales</taxon>
        <taxon>Vibrionaceae</taxon>
        <taxon>Vibrio</taxon>
    </lineage>
</organism>
<dbReference type="PANTHER" id="PTHR24126">
    <property type="entry name" value="ANKYRIN REPEAT, PH AND SEC7 DOMAIN CONTAINING PROTEIN SECG-RELATED"/>
    <property type="match status" value="1"/>
</dbReference>
<dbReference type="EMBL" id="VUAA01000018">
    <property type="protein sequence ID" value="KAA1253798.1"/>
    <property type="molecule type" value="Genomic_DNA"/>
</dbReference>
<sequence>MQEAWISLFPWREKVHCTWDTKRQTCISKFQKGYSKSFMNSDVYTTPYFTLQHLLRDIAKCLGTKNWAGKKIDDACKKVEINPHQLASLKSELIHAPLSKYVNVYFADHVLREYERVESMYMALIEGMPLDGVQASKAREIISKYFMTFAIAELCRDMLDGMRLTPSCVAERRQPLMPLAIASISDGAEWQKFYQDATPVQKERIRVWSLGRDIPDPDSIASMGEPWEEGNSWGTYKARLITARIWDYYFSQNDGVHLDLLTEFSPEGCWNEMVRSLGALLTEGTEHYCSTTNLALGLFDLLRLRKPKQANDKEHCLELLTQLDAEQQRLDKDNETTYYYHWMKARYHLHAGELLLAISCYKLAFELVLYRQGENAGKIITEAITASCRCAKPDKKFINRLRRMAVLFKLDLLPPEHSNDAFKAKVQEIEQWEIAAFSQYFNAMFPNESFFPNSVYPADPHENNGIWMVDETAHVLDLTRPNKSFSVGMVGGLVKKMPQLVYFSMQDDFDAVARLLEAGADVNKLSSSNESAILMAVQAMQINLAPLNSLDDRLFKLICEKTHRKSILDSLSSKQKLSPLGCAVQTGRVDIVKKVLEMGATTDRRHDTIGETPLFTAIGMIAHHTRPKLNEMHWDAMKFSDMNLQSVRAHSAGLMPFELDQLKKVIMDQMNDPSFRLGLDATKNYVRENIARYSTADGFREIAKLLIEHGADVNAKHDTAMHGYTPFMLAVELDEGKLVEAMLKSQRHKPNLSDTCVETQRGQRINISQLIINWSSYKVHSVLAEYEQ</sequence>
<dbReference type="PANTHER" id="PTHR24126:SF14">
    <property type="entry name" value="ANK_REP_REGION DOMAIN-CONTAINING PROTEIN"/>
    <property type="match status" value="1"/>
</dbReference>
<dbReference type="SMART" id="SM00248">
    <property type="entry name" value="ANK"/>
    <property type="match status" value="4"/>
</dbReference>
<reference evidence="4 5" key="1">
    <citation type="submission" date="2019-09" db="EMBL/GenBank/DDBJ databases">
        <authorList>
            <person name="Kritzky A."/>
            <person name="Schelkanova E.Y."/>
            <person name="Alkhova Z.V."/>
            <person name="Smirnova N.I."/>
        </authorList>
    </citation>
    <scope>NUCLEOTIDE SEQUENCE [LARGE SCALE GENOMIC DNA]</scope>
    <source>
        <strain evidence="4 5">M1526</strain>
    </source>
</reference>
<evidence type="ECO:0000313" key="4">
    <source>
        <dbReference type="EMBL" id="KAA1253798.1"/>
    </source>
</evidence>